<accession>A0A4U0YTZ5</accession>
<comment type="caution">
    <text evidence="1">The sequence shown here is derived from an EMBL/GenBank/DDBJ whole genome shotgun (WGS) entry which is preliminary data.</text>
</comment>
<gene>
    <name evidence="1" type="ORF">FAZ78_17930</name>
</gene>
<evidence type="ECO:0000313" key="1">
    <source>
        <dbReference type="EMBL" id="TKA95235.1"/>
    </source>
</evidence>
<evidence type="ECO:0000313" key="2">
    <source>
        <dbReference type="Proteomes" id="UP000306340"/>
    </source>
</evidence>
<dbReference type="InterPro" id="IPR029052">
    <property type="entry name" value="Metallo-depent_PP-like"/>
</dbReference>
<dbReference type="Proteomes" id="UP000306340">
    <property type="component" value="Unassembled WGS sequence"/>
</dbReference>
<dbReference type="SUPFAM" id="SSF56300">
    <property type="entry name" value="Metallo-dependent phosphatases"/>
    <property type="match status" value="1"/>
</dbReference>
<sequence length="272" mass="29970">MAKDARSAFLGDFIDASEKVTAPDDAAVLRRIRTLVENEGAVAVMGNHELNAILYHRRGTDGHPLRKRSDKNAAQHASFLARFGTETPEALDWTDWFLTLPLWLDLGGLRLVHACWSDPHVALVAERRPDARLQAEDLEEIAQESSAFGRAVKTLVSGPEAQLPAGASFLDFGRHRREEVRLAWWRSDARTWRGAVLSVPDPSELPDALLPGDIQATIYPDDAAPVLVGHYKMAGLPELEAANAACLDYPSSPCVYHWRGEPQLLGSNLLIL</sequence>
<dbReference type="Gene3D" id="3.60.21.10">
    <property type="match status" value="1"/>
</dbReference>
<name>A0A4U0YTZ5_9RHOB</name>
<proteinExistence type="predicted"/>
<reference evidence="1 2" key="1">
    <citation type="submission" date="2019-04" db="EMBL/GenBank/DDBJ databases">
        <title>Crypto-aerobic microbial life in anoxic (sulfidic) marine sediments.</title>
        <authorList>
            <person name="Bhattacharya S."/>
            <person name="Roy C."/>
            <person name="Mondal N."/>
            <person name="Sarkar J."/>
            <person name="Mandal S."/>
            <person name="Rameez M.J."/>
            <person name="Ghosh W."/>
        </authorList>
    </citation>
    <scope>NUCLEOTIDE SEQUENCE [LARGE SCALE GENOMIC DNA]</scope>
    <source>
        <strain evidence="1 2">SBBC</strain>
    </source>
</reference>
<dbReference type="EMBL" id="SWAU01000211">
    <property type="protein sequence ID" value="TKA95235.1"/>
    <property type="molecule type" value="Genomic_DNA"/>
</dbReference>
<protein>
    <submittedName>
        <fullName evidence="1">Metallophosphoesterase</fullName>
    </submittedName>
</protein>
<dbReference type="AlphaFoldDB" id="A0A4U0YTZ5"/>
<organism evidence="1 2">
    <name type="scientific">Cereibacter changlensis</name>
    <dbReference type="NCBI Taxonomy" id="402884"/>
    <lineage>
        <taxon>Bacteria</taxon>
        <taxon>Pseudomonadati</taxon>
        <taxon>Pseudomonadota</taxon>
        <taxon>Alphaproteobacteria</taxon>
        <taxon>Rhodobacterales</taxon>
        <taxon>Paracoccaceae</taxon>
        <taxon>Cereibacter</taxon>
    </lineage>
</organism>